<reference evidence="2 3" key="1">
    <citation type="submission" date="2021-07" db="EMBL/GenBank/DDBJ databases">
        <title>Actinomadura sp. PM05-2 isolated from lichen.</title>
        <authorList>
            <person name="Somphong A."/>
            <person name="Phongsopitanun W."/>
            <person name="Tanasupawat S."/>
            <person name="Peongsungnone V."/>
        </authorList>
    </citation>
    <scope>NUCLEOTIDE SEQUENCE [LARGE SCALE GENOMIC DNA]</scope>
    <source>
        <strain evidence="2 3">PM05-2</strain>
    </source>
</reference>
<accession>A0ABS7G436</accession>
<dbReference type="RefSeq" id="WP_220170723.1">
    <property type="nucleotide sequence ID" value="NZ_JAIBOA010000035.1"/>
</dbReference>
<dbReference type="EMBL" id="JAIBOA010000035">
    <property type="protein sequence ID" value="MBW8487491.1"/>
    <property type="molecule type" value="Genomic_DNA"/>
</dbReference>
<comment type="caution">
    <text evidence="2">The sequence shown here is derived from an EMBL/GenBank/DDBJ whole genome shotgun (WGS) entry which is preliminary data.</text>
</comment>
<dbReference type="InterPro" id="IPR032710">
    <property type="entry name" value="NTF2-like_dom_sf"/>
</dbReference>
<dbReference type="InterPro" id="IPR037401">
    <property type="entry name" value="SnoaL-like"/>
</dbReference>
<keyword evidence="3" id="KW-1185">Reference proteome</keyword>
<dbReference type="Proteomes" id="UP000774570">
    <property type="component" value="Unassembled WGS sequence"/>
</dbReference>
<dbReference type="Gene3D" id="3.10.450.50">
    <property type="match status" value="1"/>
</dbReference>
<evidence type="ECO:0000259" key="1">
    <source>
        <dbReference type="Pfam" id="PF13577"/>
    </source>
</evidence>
<evidence type="ECO:0000313" key="2">
    <source>
        <dbReference type="EMBL" id="MBW8487491.1"/>
    </source>
</evidence>
<protein>
    <submittedName>
        <fullName evidence="2">Nuclear transport factor 2 family protein</fullName>
    </submittedName>
</protein>
<proteinExistence type="predicted"/>
<name>A0ABS7G436_9ACTN</name>
<organism evidence="2 3">
    <name type="scientific">Actinomadura parmotrematis</name>
    <dbReference type="NCBI Taxonomy" id="2864039"/>
    <lineage>
        <taxon>Bacteria</taxon>
        <taxon>Bacillati</taxon>
        <taxon>Actinomycetota</taxon>
        <taxon>Actinomycetes</taxon>
        <taxon>Streptosporangiales</taxon>
        <taxon>Thermomonosporaceae</taxon>
        <taxon>Actinomadura</taxon>
    </lineage>
</organism>
<evidence type="ECO:0000313" key="3">
    <source>
        <dbReference type="Proteomes" id="UP000774570"/>
    </source>
</evidence>
<dbReference type="SUPFAM" id="SSF54427">
    <property type="entry name" value="NTF2-like"/>
    <property type="match status" value="1"/>
</dbReference>
<feature type="domain" description="SnoaL-like" evidence="1">
    <location>
        <begin position="8"/>
        <end position="139"/>
    </location>
</feature>
<sequence>MGAEELRDIADERLIRRLLAAYVDAVNRGAWAEFGELFLPEAVVEVVRGPGLPADAATGPDGVAAMVSGFAGRFDFLVQALLNARVELRDGGDPDRASARVTIGEYRRLSASGRFVHSAGTYHDRYERRGGRWRFAGRRYERTYVSEA</sequence>
<dbReference type="Pfam" id="PF13577">
    <property type="entry name" value="SnoaL_4"/>
    <property type="match status" value="1"/>
</dbReference>
<gene>
    <name evidence="2" type="ORF">K1Y72_34415</name>
</gene>